<evidence type="ECO:0000256" key="1">
    <source>
        <dbReference type="ARBA" id="ARBA00004651"/>
    </source>
</evidence>
<feature type="transmembrane region" description="Helical" evidence="10">
    <location>
        <begin position="178"/>
        <end position="200"/>
    </location>
</feature>
<comment type="subcellular location">
    <subcellularLocation>
        <location evidence="1">Cell membrane</location>
        <topology evidence="1">Multi-pass membrane protein</topology>
    </subcellularLocation>
</comment>
<dbReference type="RefSeq" id="XP_026294841.1">
    <property type="nucleotide sequence ID" value="XM_026439056.1"/>
</dbReference>
<keyword evidence="3" id="KW-0716">Sensory transduction</keyword>
<dbReference type="GO" id="GO:0005886">
    <property type="term" value="C:plasma membrane"/>
    <property type="evidence" value="ECO:0007669"/>
    <property type="project" value="UniProtKB-SubCell"/>
</dbReference>
<feature type="transmembrane region" description="Helical" evidence="10">
    <location>
        <begin position="244"/>
        <end position="272"/>
    </location>
</feature>
<dbReference type="KEGG" id="ame:102655218"/>
<dbReference type="GO" id="GO:0004984">
    <property type="term" value="F:olfactory receptor activity"/>
    <property type="evidence" value="ECO:0007669"/>
    <property type="project" value="InterPro"/>
</dbReference>
<dbReference type="Pfam" id="PF02949">
    <property type="entry name" value="7tm_6"/>
    <property type="match status" value="1"/>
</dbReference>
<dbReference type="PANTHER" id="PTHR21137">
    <property type="entry name" value="ODORANT RECEPTOR"/>
    <property type="match status" value="1"/>
</dbReference>
<keyword evidence="8" id="KW-0675">Receptor</keyword>
<dbReference type="EnsemblMetazoa" id="XM_026439056">
    <property type="protein sequence ID" value="XP_026294841"/>
    <property type="gene ID" value="LOC102655218"/>
</dbReference>
<name>A0A7M7L0K0_APIME</name>
<evidence type="ECO:0000256" key="4">
    <source>
        <dbReference type="ARBA" id="ARBA00022692"/>
    </source>
</evidence>
<evidence type="ECO:0000256" key="7">
    <source>
        <dbReference type="ARBA" id="ARBA00023136"/>
    </source>
</evidence>
<organism evidence="11">
    <name type="scientific">Apis mellifera</name>
    <name type="common">Honeybee</name>
    <dbReference type="NCBI Taxonomy" id="7460"/>
    <lineage>
        <taxon>Eukaryota</taxon>
        <taxon>Metazoa</taxon>
        <taxon>Ecdysozoa</taxon>
        <taxon>Arthropoda</taxon>
        <taxon>Hexapoda</taxon>
        <taxon>Insecta</taxon>
        <taxon>Pterygota</taxon>
        <taxon>Neoptera</taxon>
        <taxon>Endopterygota</taxon>
        <taxon>Hymenoptera</taxon>
        <taxon>Apocrita</taxon>
        <taxon>Aculeata</taxon>
        <taxon>Apoidea</taxon>
        <taxon>Anthophila</taxon>
        <taxon>Apidae</taxon>
        <taxon>Apis</taxon>
    </lineage>
</organism>
<keyword evidence="12" id="KW-1185">Reference proteome</keyword>
<evidence type="ECO:0000313" key="11">
    <source>
        <dbReference type="EnsemblMetazoa" id="XP_026294841"/>
    </source>
</evidence>
<gene>
    <name evidence="13" type="primary">LOC102655218</name>
</gene>
<dbReference type="OrthoDB" id="6765072at2759"/>
<evidence type="ECO:0000313" key="13">
    <source>
        <dbReference type="RefSeq" id="XP_026294841.1"/>
    </source>
</evidence>
<keyword evidence="9" id="KW-0807">Transducer</keyword>
<evidence type="ECO:0000256" key="10">
    <source>
        <dbReference type="SAM" id="Phobius"/>
    </source>
</evidence>
<evidence type="ECO:0000256" key="9">
    <source>
        <dbReference type="ARBA" id="ARBA00023224"/>
    </source>
</evidence>
<proteinExistence type="predicted"/>
<evidence type="ECO:0000256" key="8">
    <source>
        <dbReference type="ARBA" id="ARBA00023170"/>
    </source>
</evidence>
<feature type="transmembrane region" description="Helical" evidence="10">
    <location>
        <begin position="284"/>
        <end position="304"/>
    </location>
</feature>
<reference evidence="13" key="2">
    <citation type="submission" date="2025-04" db="UniProtKB">
        <authorList>
            <consortium name="RefSeq"/>
        </authorList>
    </citation>
    <scope>IDENTIFICATION</scope>
    <source>
        <strain evidence="13">DH4</strain>
        <tissue evidence="13">Whole body</tissue>
    </source>
</reference>
<feature type="transmembrane region" description="Helical" evidence="10">
    <location>
        <begin position="117"/>
        <end position="137"/>
    </location>
</feature>
<evidence type="ECO:0000256" key="3">
    <source>
        <dbReference type="ARBA" id="ARBA00022606"/>
    </source>
</evidence>
<dbReference type="Proteomes" id="UP000005203">
    <property type="component" value="Linkage group LG2"/>
</dbReference>
<accession>A0A8B8GSM2</accession>
<dbReference type="GO" id="GO:0007165">
    <property type="term" value="P:signal transduction"/>
    <property type="evidence" value="ECO:0007669"/>
    <property type="project" value="UniProtKB-KW"/>
</dbReference>
<evidence type="ECO:0000256" key="6">
    <source>
        <dbReference type="ARBA" id="ARBA00022989"/>
    </source>
</evidence>
<keyword evidence="5" id="KW-0552">Olfaction</keyword>
<keyword evidence="2" id="KW-1003">Cell membrane</keyword>
<dbReference type="AlphaFoldDB" id="A0A7M7L0K0"/>
<dbReference type="GeneID" id="102655218"/>
<dbReference type="GO" id="GO:0005549">
    <property type="term" value="F:odorant binding"/>
    <property type="evidence" value="ECO:0007669"/>
    <property type="project" value="InterPro"/>
</dbReference>
<feature type="transmembrane region" description="Helical" evidence="10">
    <location>
        <begin position="67"/>
        <end position="88"/>
    </location>
</feature>
<evidence type="ECO:0000313" key="12">
    <source>
        <dbReference type="Proteomes" id="UP000005203"/>
    </source>
</evidence>
<keyword evidence="6 10" id="KW-1133">Transmembrane helix</keyword>
<dbReference type="InterPro" id="IPR004117">
    <property type="entry name" value="7tm6_olfct_rcpt"/>
</dbReference>
<evidence type="ECO:0000256" key="5">
    <source>
        <dbReference type="ARBA" id="ARBA00022725"/>
    </source>
</evidence>
<accession>A0A7M7L0K0</accession>
<evidence type="ECO:0000256" key="2">
    <source>
        <dbReference type="ARBA" id="ARBA00022475"/>
    </source>
</evidence>
<dbReference type="PANTHER" id="PTHR21137:SF35">
    <property type="entry name" value="ODORANT RECEPTOR 19A-RELATED"/>
    <property type="match status" value="1"/>
</dbReference>
<keyword evidence="4 10" id="KW-0812">Transmembrane</keyword>
<protein>
    <submittedName>
        <fullName evidence="13">Uncharacterized protein LOC102655218</fullName>
    </submittedName>
</protein>
<keyword evidence="7 10" id="KW-0472">Membrane</keyword>
<sequence length="310" mass="35284">MLVLNTLSPSVKFGLHFAGIWPGTPFPYLHKLGWLAAIAALQSYQYRYIVMHYKSDNLMSIIDNLSIAMPFSLVFIKLIVTWINYGVFCDILSTMEKDCQKYAVIDINNLISKTGQISFYTTTIVMSSYLVSAAFYITGTLAFQRTNSSISRELLFKMDLPFETNESPNYEFVVTSQLLIHVSAAFTFGTFSALLLMMVLHIGCQIDILCQNLLDIPHISTSHLKFFIIRYQEIITFAERVEKLFTYIALSQLVSNTLITCCVGFLIVIAIHEDNGLPLLLKSVLFYMVICLEAFIYCFAGEYLRIKVFK</sequence>
<reference evidence="11" key="1">
    <citation type="submission" date="2021-01" db="UniProtKB">
        <authorList>
            <consortium name="EnsemblMetazoa"/>
        </authorList>
    </citation>
    <scope>IDENTIFICATION</scope>
    <source>
        <strain evidence="11">DH4</strain>
    </source>
</reference>